<name>A0A164Z3J3_9AGAM</name>
<dbReference type="InterPro" id="IPR024655">
    <property type="entry name" value="Asl1_glyco_hydro_catalytic"/>
</dbReference>
<sequence length="360" mass="38682">MAVSRFFNLVALSCVALFLCSFGPEPVAALSSPDSLVLPRHMARGHGAIAAKRKRAANKSKRCRTRPTSSDTSSTATSTSTTSSSSSTHSHSSSSSSSSKPKSTPASAPASVSVNTGGGGGKFALAWPNGDSGLQSWKGPSMMYTWTPACPDSAKALGIGCAPMLWGWNQVSQFQSTVKPGYSNIAMAINEPNEPGQSNMSPESGAQLWKQYVEPLRSQGYELVSPVTSSNPNGFTWVQNWLTACDGGCNFDRLALHWYDNTLDKFKDYINKWHTAFPDKKIWITEYACVNFNGGAQPSDAEIAAFHAAAIPYLNSLDYVEYIFPFGAMKQMDGVDPANQLMDPVTGEPNALGWTYLALD</sequence>
<feature type="domain" description="Asl1-like glycosyl hydrolase catalytic" evidence="3">
    <location>
        <begin position="138"/>
        <end position="356"/>
    </location>
</feature>
<feature type="chain" id="PRO_5007854753" description="Asl1-like glycosyl hydrolase catalytic domain-containing protein" evidence="2">
    <location>
        <begin position="30"/>
        <end position="360"/>
    </location>
</feature>
<dbReference type="Pfam" id="PF11790">
    <property type="entry name" value="Glyco_hydro_cc"/>
    <property type="match status" value="1"/>
</dbReference>
<dbReference type="STRING" id="1314777.A0A164Z3J3"/>
<dbReference type="OrthoDB" id="5959761at2759"/>
<accession>A0A164Z3J3</accession>
<dbReference type="PANTHER" id="PTHR34154:SF3">
    <property type="entry name" value="ALKALI-SENSITIVE LINKAGE PROTEIN 1"/>
    <property type="match status" value="1"/>
</dbReference>
<dbReference type="InterPro" id="IPR017853">
    <property type="entry name" value="GH"/>
</dbReference>
<evidence type="ECO:0000313" key="4">
    <source>
        <dbReference type="EMBL" id="KZS97506.1"/>
    </source>
</evidence>
<organism evidence="4 5">
    <name type="scientific">Sistotremastrum niveocremeum HHB9708</name>
    <dbReference type="NCBI Taxonomy" id="1314777"/>
    <lineage>
        <taxon>Eukaryota</taxon>
        <taxon>Fungi</taxon>
        <taxon>Dikarya</taxon>
        <taxon>Basidiomycota</taxon>
        <taxon>Agaricomycotina</taxon>
        <taxon>Agaricomycetes</taxon>
        <taxon>Sistotremastrales</taxon>
        <taxon>Sistotremastraceae</taxon>
        <taxon>Sertulicium</taxon>
        <taxon>Sertulicium niveocremeum</taxon>
    </lineage>
</organism>
<dbReference type="GO" id="GO:0009277">
    <property type="term" value="C:fungal-type cell wall"/>
    <property type="evidence" value="ECO:0007669"/>
    <property type="project" value="TreeGrafter"/>
</dbReference>
<evidence type="ECO:0000259" key="3">
    <source>
        <dbReference type="Pfam" id="PF11790"/>
    </source>
</evidence>
<evidence type="ECO:0000313" key="5">
    <source>
        <dbReference type="Proteomes" id="UP000076722"/>
    </source>
</evidence>
<dbReference type="EMBL" id="KV419396">
    <property type="protein sequence ID" value="KZS97506.1"/>
    <property type="molecule type" value="Genomic_DNA"/>
</dbReference>
<dbReference type="AlphaFoldDB" id="A0A164Z3J3"/>
<keyword evidence="5" id="KW-1185">Reference proteome</keyword>
<dbReference type="SUPFAM" id="SSF51445">
    <property type="entry name" value="(Trans)glycosidases"/>
    <property type="match status" value="1"/>
</dbReference>
<dbReference type="PANTHER" id="PTHR34154">
    <property type="entry name" value="ALKALI-SENSITIVE LINKAGE PROTEIN 1"/>
    <property type="match status" value="1"/>
</dbReference>
<dbReference type="InterPro" id="IPR053183">
    <property type="entry name" value="ASL1"/>
</dbReference>
<dbReference type="Proteomes" id="UP000076722">
    <property type="component" value="Unassembled WGS sequence"/>
</dbReference>
<feature type="compositionally biased region" description="Low complexity" evidence="1">
    <location>
        <begin position="67"/>
        <end position="111"/>
    </location>
</feature>
<protein>
    <recommendedName>
        <fullName evidence="3">Asl1-like glycosyl hydrolase catalytic domain-containing protein</fullName>
    </recommendedName>
</protein>
<dbReference type="Gene3D" id="3.20.20.80">
    <property type="entry name" value="Glycosidases"/>
    <property type="match status" value="1"/>
</dbReference>
<proteinExistence type="predicted"/>
<feature type="region of interest" description="Disordered" evidence="1">
    <location>
        <begin position="47"/>
        <end position="115"/>
    </location>
</feature>
<gene>
    <name evidence="4" type="ORF">SISNIDRAFT_449015</name>
</gene>
<feature type="signal peptide" evidence="2">
    <location>
        <begin position="1"/>
        <end position="29"/>
    </location>
</feature>
<evidence type="ECO:0000256" key="2">
    <source>
        <dbReference type="SAM" id="SignalP"/>
    </source>
</evidence>
<keyword evidence="2" id="KW-0732">Signal</keyword>
<feature type="compositionally biased region" description="Basic residues" evidence="1">
    <location>
        <begin position="51"/>
        <end position="65"/>
    </location>
</feature>
<reference evidence="4 5" key="1">
    <citation type="journal article" date="2016" name="Mol. Biol. Evol.">
        <title>Comparative Genomics of Early-Diverging Mushroom-Forming Fungi Provides Insights into the Origins of Lignocellulose Decay Capabilities.</title>
        <authorList>
            <person name="Nagy L.G."/>
            <person name="Riley R."/>
            <person name="Tritt A."/>
            <person name="Adam C."/>
            <person name="Daum C."/>
            <person name="Floudas D."/>
            <person name="Sun H."/>
            <person name="Yadav J.S."/>
            <person name="Pangilinan J."/>
            <person name="Larsson K.H."/>
            <person name="Matsuura K."/>
            <person name="Barry K."/>
            <person name="Labutti K."/>
            <person name="Kuo R."/>
            <person name="Ohm R.A."/>
            <person name="Bhattacharya S.S."/>
            <person name="Shirouzu T."/>
            <person name="Yoshinaga Y."/>
            <person name="Martin F.M."/>
            <person name="Grigoriev I.V."/>
            <person name="Hibbett D.S."/>
        </authorList>
    </citation>
    <scope>NUCLEOTIDE SEQUENCE [LARGE SCALE GENOMIC DNA]</scope>
    <source>
        <strain evidence="4 5">HHB9708</strain>
    </source>
</reference>
<dbReference type="GO" id="GO:0071966">
    <property type="term" value="P:fungal-type cell wall polysaccharide metabolic process"/>
    <property type="evidence" value="ECO:0007669"/>
    <property type="project" value="TreeGrafter"/>
</dbReference>
<evidence type="ECO:0000256" key="1">
    <source>
        <dbReference type="SAM" id="MobiDB-lite"/>
    </source>
</evidence>